<dbReference type="GO" id="GO:0004479">
    <property type="term" value="F:methionyl-tRNA formyltransferase activity"/>
    <property type="evidence" value="ECO:0007669"/>
    <property type="project" value="UniProtKB-UniRule"/>
</dbReference>
<dbReference type="InterPro" id="IPR005793">
    <property type="entry name" value="Formyl_trans_C"/>
</dbReference>
<dbReference type="PANTHER" id="PTHR11138:SF5">
    <property type="entry name" value="METHIONYL-TRNA FORMYLTRANSFERASE, MITOCHONDRIAL"/>
    <property type="match status" value="1"/>
</dbReference>
<dbReference type="InterPro" id="IPR041711">
    <property type="entry name" value="Met-tRNA-FMT_N"/>
</dbReference>
<evidence type="ECO:0000256" key="8">
    <source>
        <dbReference type="HAMAP-Rule" id="MF_00182"/>
    </source>
</evidence>
<reference evidence="11" key="1">
    <citation type="submission" date="2022-05" db="EMBL/GenBank/DDBJ databases">
        <title>Impact of host demography and evolutionary history on endosymbiont molecular evolution: a test in carpenter ants (Genus Camponotus) and their Blochmannia endosymbionts.</title>
        <authorList>
            <person name="Manthey J.D."/>
            <person name="Giron J.C."/>
            <person name="Hruska J.P."/>
        </authorList>
    </citation>
    <scope>NUCLEOTIDE SEQUENCE</scope>
    <source>
        <strain evidence="11">C-049</strain>
    </source>
</reference>
<accession>A0AAE9I991</accession>
<dbReference type="Gene3D" id="3.10.25.10">
    <property type="entry name" value="Formyl transferase, C-terminal domain"/>
    <property type="match status" value="1"/>
</dbReference>
<dbReference type="AlphaFoldDB" id="A0AAE9I991"/>
<dbReference type="GO" id="GO:0005829">
    <property type="term" value="C:cytosol"/>
    <property type="evidence" value="ECO:0007669"/>
    <property type="project" value="TreeGrafter"/>
</dbReference>
<dbReference type="InterPro" id="IPR037022">
    <property type="entry name" value="Formyl_trans_C_sf"/>
</dbReference>
<dbReference type="CDD" id="cd08646">
    <property type="entry name" value="FMT_core_Met-tRNA-FMT_N"/>
    <property type="match status" value="1"/>
</dbReference>
<name>A0AAE9I991_9ENTR</name>
<evidence type="ECO:0000256" key="4">
    <source>
        <dbReference type="ARBA" id="ARBA00016014"/>
    </source>
</evidence>
<dbReference type="EMBL" id="CP097751">
    <property type="protein sequence ID" value="URJ27447.1"/>
    <property type="molecule type" value="Genomic_DNA"/>
</dbReference>
<dbReference type="InterPro" id="IPR011034">
    <property type="entry name" value="Formyl_transferase-like_C_sf"/>
</dbReference>
<gene>
    <name evidence="8 11" type="primary">fmt</name>
    <name evidence="11" type="ORF">M9394_02705</name>
</gene>
<dbReference type="InterPro" id="IPR036477">
    <property type="entry name" value="Formyl_transf_N_sf"/>
</dbReference>
<feature type="domain" description="Formyl transferase C-terminal" evidence="10">
    <location>
        <begin position="207"/>
        <end position="311"/>
    </location>
</feature>
<keyword evidence="5 8" id="KW-0808">Transferase</keyword>
<dbReference type="InterPro" id="IPR002376">
    <property type="entry name" value="Formyl_transf_N"/>
</dbReference>
<comment type="catalytic activity">
    <reaction evidence="7 8">
        <text>L-methionyl-tRNA(fMet) + (6R)-10-formyltetrahydrofolate = N-formyl-L-methionyl-tRNA(fMet) + (6S)-5,6,7,8-tetrahydrofolate + H(+)</text>
        <dbReference type="Rhea" id="RHEA:24380"/>
        <dbReference type="Rhea" id="RHEA-COMP:9952"/>
        <dbReference type="Rhea" id="RHEA-COMP:9953"/>
        <dbReference type="ChEBI" id="CHEBI:15378"/>
        <dbReference type="ChEBI" id="CHEBI:57453"/>
        <dbReference type="ChEBI" id="CHEBI:78530"/>
        <dbReference type="ChEBI" id="CHEBI:78844"/>
        <dbReference type="ChEBI" id="CHEBI:195366"/>
        <dbReference type="EC" id="2.1.2.9"/>
    </reaction>
</comment>
<evidence type="ECO:0000313" key="11">
    <source>
        <dbReference type="EMBL" id="URJ27447.1"/>
    </source>
</evidence>
<feature type="binding site" evidence="8">
    <location>
        <begin position="113"/>
        <end position="116"/>
    </location>
    <ligand>
        <name>(6S)-5,6,7,8-tetrahydrofolate</name>
        <dbReference type="ChEBI" id="CHEBI:57453"/>
    </ligand>
</feature>
<protein>
    <recommendedName>
        <fullName evidence="4 8">Methionyl-tRNA formyltransferase</fullName>
        <ecNumber evidence="3 8">2.1.2.9</ecNumber>
    </recommendedName>
</protein>
<sequence length="322" mass="36197">MAHLKSLRIAFFGTTSFAAWHLYTLTHFSTHQIIAVFTQEIQISTCKSFLSLYKIAKKYNISLFQSRTLSISDIIYIIKKIDVDLIVVVSYGLILPKEILNIPRLGCINVHGSLLPRWRGPAPIQRALEYGDSITGITIIQMDLGIDTGDILHITPCKIFPKDTSYTLSNRLVNIGSAMLSQVLDQFILGTSTLIPQDSTYATYAHKLNKQEARINWNLSAIQLERCIRAFNPWPISYFQIKNDRIRVWDAEVSNQNINHYSSSASILPGTIVTTNPNGIYVGTGSGILILTMLQISGKKITSVRDILNAHKEWFKPNSVLE</sequence>
<dbReference type="SUPFAM" id="SSF50486">
    <property type="entry name" value="FMT C-terminal domain-like"/>
    <property type="match status" value="1"/>
</dbReference>
<dbReference type="InterPro" id="IPR044135">
    <property type="entry name" value="Met-tRNA-FMT_C"/>
</dbReference>
<dbReference type="SUPFAM" id="SSF53328">
    <property type="entry name" value="Formyltransferase"/>
    <property type="match status" value="1"/>
</dbReference>
<evidence type="ECO:0000256" key="1">
    <source>
        <dbReference type="ARBA" id="ARBA00002606"/>
    </source>
</evidence>
<evidence type="ECO:0000256" key="2">
    <source>
        <dbReference type="ARBA" id="ARBA00010699"/>
    </source>
</evidence>
<dbReference type="NCBIfam" id="TIGR00460">
    <property type="entry name" value="fmt"/>
    <property type="match status" value="1"/>
</dbReference>
<evidence type="ECO:0000259" key="9">
    <source>
        <dbReference type="Pfam" id="PF00551"/>
    </source>
</evidence>
<evidence type="ECO:0000313" key="12">
    <source>
        <dbReference type="Proteomes" id="UP001056323"/>
    </source>
</evidence>
<dbReference type="CDD" id="cd08704">
    <property type="entry name" value="Met_tRNA_FMT_C"/>
    <property type="match status" value="1"/>
</dbReference>
<dbReference type="InterPro" id="IPR005794">
    <property type="entry name" value="Fmt"/>
</dbReference>
<keyword evidence="6 8" id="KW-0648">Protein biosynthesis</keyword>
<organism evidence="11 12">
    <name type="scientific">Candidatus Blochmanniella camponoti</name>
    <dbReference type="NCBI Taxonomy" id="108080"/>
    <lineage>
        <taxon>Bacteria</taxon>
        <taxon>Pseudomonadati</taxon>
        <taxon>Pseudomonadota</taxon>
        <taxon>Gammaproteobacteria</taxon>
        <taxon>Enterobacterales</taxon>
        <taxon>Enterobacteriaceae</taxon>
        <taxon>ant endosymbionts</taxon>
        <taxon>Candidatus Blochmanniella</taxon>
    </lineage>
</organism>
<dbReference type="RefSeq" id="WP_250249913.1">
    <property type="nucleotide sequence ID" value="NZ_CP097751.1"/>
</dbReference>
<evidence type="ECO:0000256" key="6">
    <source>
        <dbReference type="ARBA" id="ARBA00022917"/>
    </source>
</evidence>
<dbReference type="Pfam" id="PF02911">
    <property type="entry name" value="Formyl_trans_C"/>
    <property type="match status" value="1"/>
</dbReference>
<proteinExistence type="inferred from homology"/>
<dbReference type="Proteomes" id="UP001056323">
    <property type="component" value="Chromosome"/>
</dbReference>
<evidence type="ECO:0000259" key="10">
    <source>
        <dbReference type="Pfam" id="PF02911"/>
    </source>
</evidence>
<dbReference type="EC" id="2.1.2.9" evidence="3 8"/>
<evidence type="ECO:0000256" key="7">
    <source>
        <dbReference type="ARBA" id="ARBA00048558"/>
    </source>
</evidence>
<dbReference type="HAMAP" id="MF_00182">
    <property type="entry name" value="Formyl_trans"/>
    <property type="match status" value="1"/>
</dbReference>
<dbReference type="Gene3D" id="3.40.50.170">
    <property type="entry name" value="Formyl transferase, N-terminal domain"/>
    <property type="match status" value="1"/>
</dbReference>
<dbReference type="PANTHER" id="PTHR11138">
    <property type="entry name" value="METHIONYL-TRNA FORMYLTRANSFERASE"/>
    <property type="match status" value="1"/>
</dbReference>
<evidence type="ECO:0000256" key="3">
    <source>
        <dbReference type="ARBA" id="ARBA00012261"/>
    </source>
</evidence>
<comment type="similarity">
    <text evidence="2 8">Belongs to the Fmt family.</text>
</comment>
<dbReference type="KEGG" id="bhb:M9394_02705"/>
<comment type="function">
    <text evidence="1 8">Attaches a formyl group to the free amino group of methionyl-tRNA(fMet). The formyl group appears to play a dual role in the initiator identity of N-formylmethionyl-tRNA by promoting its recognition by IF2 and preventing the misappropriation of this tRNA by the elongation apparatus.</text>
</comment>
<dbReference type="Pfam" id="PF00551">
    <property type="entry name" value="Formyl_trans_N"/>
    <property type="match status" value="1"/>
</dbReference>
<feature type="domain" description="Formyl transferase N-terminal" evidence="9">
    <location>
        <begin position="8"/>
        <end position="184"/>
    </location>
</feature>
<evidence type="ECO:0000256" key="5">
    <source>
        <dbReference type="ARBA" id="ARBA00022679"/>
    </source>
</evidence>